<keyword evidence="2" id="KW-1133">Transmembrane helix</keyword>
<evidence type="ECO:0000256" key="1">
    <source>
        <dbReference type="SAM" id="MobiDB-lite"/>
    </source>
</evidence>
<feature type="transmembrane region" description="Helical" evidence="2">
    <location>
        <begin position="200"/>
        <end position="222"/>
    </location>
</feature>
<evidence type="ECO:0000313" key="3">
    <source>
        <dbReference type="EMBL" id="BFO18402.1"/>
    </source>
</evidence>
<reference evidence="3" key="1">
    <citation type="submission" date="2024-06" db="EMBL/GenBank/DDBJ databases">
        <authorList>
            <consortium name="consrtm"/>
            <person name="Uemura M."/>
            <person name="Terahara T."/>
        </authorList>
    </citation>
    <scope>NUCLEOTIDE SEQUENCE</scope>
    <source>
        <strain evidence="3">KM77-8</strain>
    </source>
</reference>
<keyword evidence="2" id="KW-0472">Membrane</keyword>
<feature type="transmembrane region" description="Helical" evidence="2">
    <location>
        <begin position="138"/>
        <end position="160"/>
    </location>
</feature>
<dbReference type="EMBL" id="AP035768">
    <property type="protein sequence ID" value="BFO18402.1"/>
    <property type="molecule type" value="Genomic_DNA"/>
</dbReference>
<accession>A0AAT9HLW3</accession>
<proteinExistence type="predicted"/>
<dbReference type="Pfam" id="PF06182">
    <property type="entry name" value="ABC2_membrane_6"/>
    <property type="match status" value="1"/>
</dbReference>
<feature type="transmembrane region" description="Helical" evidence="2">
    <location>
        <begin position="82"/>
        <end position="99"/>
    </location>
</feature>
<feature type="transmembrane region" description="Helical" evidence="2">
    <location>
        <begin position="166"/>
        <end position="188"/>
    </location>
</feature>
<dbReference type="PANTHER" id="PTHR36832:SF1">
    <property type="entry name" value="SLR1174 PROTEIN"/>
    <property type="match status" value="1"/>
</dbReference>
<sequence>MSLTDRSAPAPQPADRPDPASWPLPRAHRLMTLVPRTEWAYRPRIAATAFVIVTQVFLYVLLWRALYGGSGETVVGLDMSQAITYSVLATLMGTGRVIMEGASQETAQSKIRDGSVVFWFVRPLSARRYCAWRGLGESLYATAWLLVGLAVGVACGLVALPPSPAAAAVTVLAYGLGQIVFYQIGLLVDLTSFWTITSFGVNRLAAFAQLLLSGGLIPLWFFPDWLRAVAVHLPFAATINVPVSLYTGRIPAAECWPYVAEQALWCVVLALLSRVMWQRAARRLLVLGG</sequence>
<dbReference type="PANTHER" id="PTHR36832">
    <property type="entry name" value="SLR1174 PROTEIN-RELATED"/>
    <property type="match status" value="1"/>
</dbReference>
<name>A0AAT9HLW3_9ACTN</name>
<protein>
    <submittedName>
        <fullName evidence="3">ABC-2 family transporter protein</fullName>
    </submittedName>
</protein>
<dbReference type="InterPro" id="IPR010390">
    <property type="entry name" value="ABC-2_transporter-like"/>
</dbReference>
<feature type="region of interest" description="Disordered" evidence="1">
    <location>
        <begin position="1"/>
        <end position="23"/>
    </location>
</feature>
<evidence type="ECO:0000256" key="2">
    <source>
        <dbReference type="SAM" id="Phobius"/>
    </source>
</evidence>
<dbReference type="AlphaFoldDB" id="A0AAT9HLW3"/>
<feature type="transmembrane region" description="Helical" evidence="2">
    <location>
        <begin position="45"/>
        <end position="62"/>
    </location>
</feature>
<gene>
    <name evidence="3" type="ORF">SHKM778_47900</name>
</gene>
<feature type="transmembrane region" description="Helical" evidence="2">
    <location>
        <begin position="258"/>
        <end position="277"/>
    </location>
</feature>
<keyword evidence="2" id="KW-0812">Transmembrane</keyword>
<reference evidence="3" key="2">
    <citation type="submission" date="2024-07" db="EMBL/GenBank/DDBJ databases">
        <title>Streptomyces haneummycinica sp. nov., a new antibiotic-producing actinobacterium isolated from marine sediment.</title>
        <authorList>
            <person name="Uemura M."/>
            <person name="Hamada M."/>
            <person name="Hirano S."/>
            <person name="Kobayashi K."/>
            <person name="Ohshiro T."/>
            <person name="Kobayashi T."/>
            <person name="Terahara T."/>
        </authorList>
    </citation>
    <scope>NUCLEOTIDE SEQUENCE</scope>
    <source>
        <strain evidence="3">KM77-8</strain>
    </source>
</reference>
<organism evidence="3">
    <name type="scientific">Streptomyces haneummycinicus</name>
    <dbReference type="NCBI Taxonomy" id="3074435"/>
    <lineage>
        <taxon>Bacteria</taxon>
        <taxon>Bacillati</taxon>
        <taxon>Actinomycetota</taxon>
        <taxon>Actinomycetes</taxon>
        <taxon>Kitasatosporales</taxon>
        <taxon>Streptomycetaceae</taxon>
        <taxon>Streptomyces</taxon>
    </lineage>
</organism>